<evidence type="ECO:0000256" key="1">
    <source>
        <dbReference type="SAM" id="Phobius"/>
    </source>
</evidence>
<keyword evidence="2" id="KW-1185">Reference proteome</keyword>
<evidence type="ECO:0000313" key="2">
    <source>
        <dbReference type="Proteomes" id="UP000050794"/>
    </source>
</evidence>
<dbReference type="InterPro" id="IPR019421">
    <property type="entry name" value="7TM_GPCR_serpentine_rcpt_Srd"/>
</dbReference>
<feature type="transmembrane region" description="Helical" evidence="1">
    <location>
        <begin position="78"/>
        <end position="96"/>
    </location>
</feature>
<keyword evidence="1" id="KW-0812">Transmembrane</keyword>
<evidence type="ECO:0000313" key="3">
    <source>
        <dbReference type="WBParaSite" id="TCNE_0001821801-mRNA-1"/>
    </source>
</evidence>
<organism evidence="2 3">
    <name type="scientific">Toxocara canis</name>
    <name type="common">Canine roundworm</name>
    <dbReference type="NCBI Taxonomy" id="6265"/>
    <lineage>
        <taxon>Eukaryota</taxon>
        <taxon>Metazoa</taxon>
        <taxon>Ecdysozoa</taxon>
        <taxon>Nematoda</taxon>
        <taxon>Chromadorea</taxon>
        <taxon>Rhabditida</taxon>
        <taxon>Spirurina</taxon>
        <taxon>Ascaridomorpha</taxon>
        <taxon>Ascaridoidea</taxon>
        <taxon>Toxocaridae</taxon>
        <taxon>Toxocara</taxon>
    </lineage>
</organism>
<keyword evidence="1" id="KW-0472">Membrane</keyword>
<feature type="transmembrane region" description="Helical" evidence="1">
    <location>
        <begin position="211"/>
        <end position="230"/>
    </location>
</feature>
<name>A0A183VBU4_TOXCA</name>
<feature type="transmembrane region" description="Helical" evidence="1">
    <location>
        <begin position="128"/>
        <end position="156"/>
    </location>
</feature>
<protein>
    <submittedName>
        <fullName evidence="3">Aa_trans domain-containing protein</fullName>
    </submittedName>
</protein>
<dbReference type="AlphaFoldDB" id="A0A183VBU4"/>
<accession>A0A183VBU4</accession>
<dbReference type="Proteomes" id="UP000050794">
    <property type="component" value="Unassembled WGS sequence"/>
</dbReference>
<dbReference type="Pfam" id="PF10317">
    <property type="entry name" value="7TM_GPCR_Srd"/>
    <property type="match status" value="2"/>
</dbReference>
<sequence length="245" mass="27084">LTSLLISAVSVPAIYSYKTNFTEGDLQGLGYIVVVHFLDEIIIFQALLPVIFTIVPMIIFTTMLYGNLRFGPQASLSAALLNWQTCFNPILTLWFVKPFRKKIASRFANSSTETVADIHTTYHKMPSAFAIVLICNNLICFFLGIFFNTIIVYLCFTVRNAEIKASRWGIVMAASFELAESIVLTALHVGLGEVNGTPSVVLLGIAADLPLLVAQSIYVTFLTLLVLRLVSLPLSFLYRYAIICG</sequence>
<reference evidence="3" key="1">
    <citation type="submission" date="2016-06" db="UniProtKB">
        <authorList>
            <consortium name="WormBaseParasite"/>
        </authorList>
    </citation>
    <scope>IDENTIFICATION</scope>
</reference>
<keyword evidence="1" id="KW-1133">Transmembrane helix</keyword>
<dbReference type="WBParaSite" id="TCNE_0001821801-mRNA-1">
    <property type="protein sequence ID" value="TCNE_0001821801-mRNA-1"/>
    <property type="gene ID" value="TCNE_0001821801"/>
</dbReference>
<feature type="transmembrane region" description="Helical" evidence="1">
    <location>
        <begin position="41"/>
        <end position="66"/>
    </location>
</feature>
<proteinExistence type="predicted"/>